<evidence type="ECO:0000259" key="1">
    <source>
        <dbReference type="PROSITE" id="PS50004"/>
    </source>
</evidence>
<dbReference type="PROSITE" id="PS50004">
    <property type="entry name" value="C2"/>
    <property type="match status" value="1"/>
</dbReference>
<gene>
    <name evidence="2" type="ORF">PCOR1329_LOCUS40264</name>
</gene>
<feature type="domain" description="C2" evidence="1">
    <location>
        <begin position="44"/>
        <end position="191"/>
    </location>
</feature>
<reference evidence="2" key="1">
    <citation type="submission" date="2023-10" db="EMBL/GenBank/DDBJ databases">
        <authorList>
            <person name="Chen Y."/>
            <person name="Shah S."/>
            <person name="Dougan E. K."/>
            <person name="Thang M."/>
            <person name="Chan C."/>
        </authorList>
    </citation>
    <scope>NUCLEOTIDE SEQUENCE [LARGE SCALE GENOMIC DNA]</scope>
</reference>
<dbReference type="CDD" id="cd00030">
    <property type="entry name" value="C2"/>
    <property type="match status" value="1"/>
</dbReference>
<dbReference type="Gene3D" id="2.60.40.150">
    <property type="entry name" value="C2 domain"/>
    <property type="match status" value="1"/>
</dbReference>
<dbReference type="SMART" id="SM00239">
    <property type="entry name" value="C2"/>
    <property type="match status" value="1"/>
</dbReference>
<dbReference type="InterPro" id="IPR000008">
    <property type="entry name" value="C2_dom"/>
</dbReference>
<protein>
    <recommendedName>
        <fullName evidence="1">C2 domain-containing protein</fullName>
    </recommendedName>
</protein>
<evidence type="ECO:0000313" key="2">
    <source>
        <dbReference type="EMBL" id="CAK0846888.1"/>
    </source>
</evidence>
<dbReference type="EMBL" id="CAUYUJ010014853">
    <property type="protein sequence ID" value="CAK0846888.1"/>
    <property type="molecule type" value="Genomic_DNA"/>
</dbReference>
<dbReference type="Proteomes" id="UP001189429">
    <property type="component" value="Unassembled WGS sequence"/>
</dbReference>
<dbReference type="Pfam" id="PF00168">
    <property type="entry name" value="C2"/>
    <property type="match status" value="1"/>
</dbReference>
<evidence type="ECO:0000313" key="3">
    <source>
        <dbReference type="Proteomes" id="UP001189429"/>
    </source>
</evidence>
<accession>A0ABN9TLN6</accession>
<proteinExistence type="predicted"/>
<organism evidence="2 3">
    <name type="scientific">Prorocentrum cordatum</name>
    <dbReference type="NCBI Taxonomy" id="2364126"/>
    <lineage>
        <taxon>Eukaryota</taxon>
        <taxon>Sar</taxon>
        <taxon>Alveolata</taxon>
        <taxon>Dinophyceae</taxon>
        <taxon>Prorocentrales</taxon>
        <taxon>Prorocentraceae</taxon>
        <taxon>Prorocentrum</taxon>
    </lineage>
</organism>
<sequence>MLNGLPHVSSGRAVSKISAGTEALKTDLYEKLPFHENRWMCLTKSMTAALCLEPVARLEVTIVKAKDIVPNAASFVGSAKQAPHPFVRAYVDDERQKDKDGRVKETAHVKNSRNPEWNSHFELDITAGRSMVRFHLYDQDVDDEDAKDLLKGNMADVSVADNKKSSFHHSLGFVEVCVGDMPFDVEIEGWLELRFPGQLQGINVLRYPSIAANART</sequence>
<name>A0ABN9TLN6_9DINO</name>
<comment type="caution">
    <text evidence="2">The sequence shown here is derived from an EMBL/GenBank/DDBJ whole genome shotgun (WGS) entry which is preliminary data.</text>
</comment>
<keyword evidence="3" id="KW-1185">Reference proteome</keyword>
<dbReference type="SUPFAM" id="SSF49562">
    <property type="entry name" value="C2 domain (Calcium/lipid-binding domain, CaLB)"/>
    <property type="match status" value="1"/>
</dbReference>
<dbReference type="InterPro" id="IPR035892">
    <property type="entry name" value="C2_domain_sf"/>
</dbReference>